<keyword evidence="2" id="KW-1185">Reference proteome</keyword>
<dbReference type="InParanoid" id="D0NVZ4"/>
<evidence type="ECO:0000313" key="1">
    <source>
        <dbReference type="EMBL" id="EEY66830.1"/>
    </source>
</evidence>
<dbReference type="AlphaFoldDB" id="D0NVZ4"/>
<organism evidence="1 2">
    <name type="scientific">Phytophthora infestans (strain T30-4)</name>
    <name type="common">Potato late blight agent</name>
    <dbReference type="NCBI Taxonomy" id="403677"/>
    <lineage>
        <taxon>Eukaryota</taxon>
        <taxon>Sar</taxon>
        <taxon>Stramenopiles</taxon>
        <taxon>Oomycota</taxon>
        <taxon>Peronosporomycetes</taxon>
        <taxon>Peronosporales</taxon>
        <taxon>Peronosporaceae</taxon>
        <taxon>Phytophthora</taxon>
    </lineage>
</organism>
<evidence type="ECO:0000313" key="2">
    <source>
        <dbReference type="Proteomes" id="UP000006643"/>
    </source>
</evidence>
<accession>D0NVZ4</accession>
<name>D0NVZ4_PHYIT</name>
<dbReference type="STRING" id="403677.D0NVZ4"/>
<dbReference type="EMBL" id="DS028171">
    <property type="protein sequence ID" value="EEY66830.1"/>
    <property type="molecule type" value="Genomic_DNA"/>
</dbReference>
<gene>
    <name evidence="1" type="ORF">PITG_17398</name>
</gene>
<sequence>MFRLLNVLFSDRFFDTFLETGHQLRREELDQGGSTFWTDVATEFGSDNNEFDTLISDDEVFEGIDPSVVMAHSAAKLQRMWKEASSNFARAEAGSKVSGQNGQDFWDYCNGRTDVYYVDRRLDKRR</sequence>
<protein>
    <submittedName>
        <fullName evidence="1">Uncharacterized protein</fullName>
    </submittedName>
</protein>
<dbReference type="KEGG" id="pif:PITG_17398"/>
<dbReference type="OMA" id="WTDVATE"/>
<dbReference type="Proteomes" id="UP000006643">
    <property type="component" value="Unassembled WGS sequence"/>
</dbReference>
<dbReference type="GeneID" id="9471431"/>
<reference evidence="2" key="1">
    <citation type="journal article" date="2009" name="Nature">
        <title>Genome sequence and analysis of the Irish potato famine pathogen Phytophthora infestans.</title>
        <authorList>
            <consortium name="The Broad Institute Genome Sequencing Platform"/>
            <person name="Haas B.J."/>
            <person name="Kamoun S."/>
            <person name="Zody M.C."/>
            <person name="Jiang R.H."/>
            <person name="Handsaker R.E."/>
            <person name="Cano L.M."/>
            <person name="Grabherr M."/>
            <person name="Kodira C.D."/>
            <person name="Raffaele S."/>
            <person name="Torto-Alalibo T."/>
            <person name="Bozkurt T.O."/>
            <person name="Ah-Fong A.M."/>
            <person name="Alvarado L."/>
            <person name="Anderson V.L."/>
            <person name="Armstrong M.R."/>
            <person name="Avrova A."/>
            <person name="Baxter L."/>
            <person name="Beynon J."/>
            <person name="Boevink P.C."/>
            <person name="Bollmann S.R."/>
            <person name="Bos J.I."/>
            <person name="Bulone V."/>
            <person name="Cai G."/>
            <person name="Cakir C."/>
            <person name="Carrington J.C."/>
            <person name="Chawner M."/>
            <person name="Conti L."/>
            <person name="Costanzo S."/>
            <person name="Ewan R."/>
            <person name="Fahlgren N."/>
            <person name="Fischbach M.A."/>
            <person name="Fugelstad J."/>
            <person name="Gilroy E.M."/>
            <person name="Gnerre S."/>
            <person name="Green P.J."/>
            <person name="Grenville-Briggs L.J."/>
            <person name="Griffith J."/>
            <person name="Grunwald N.J."/>
            <person name="Horn K."/>
            <person name="Horner N.R."/>
            <person name="Hu C.H."/>
            <person name="Huitema E."/>
            <person name="Jeong D.H."/>
            <person name="Jones A.M."/>
            <person name="Jones J.D."/>
            <person name="Jones R.W."/>
            <person name="Karlsson E.K."/>
            <person name="Kunjeti S.G."/>
            <person name="Lamour K."/>
            <person name="Liu Z."/>
            <person name="Ma L."/>
            <person name="Maclean D."/>
            <person name="Chibucos M.C."/>
            <person name="McDonald H."/>
            <person name="McWalters J."/>
            <person name="Meijer H.J."/>
            <person name="Morgan W."/>
            <person name="Morris P.F."/>
            <person name="Munro C.A."/>
            <person name="O'Neill K."/>
            <person name="Ospina-Giraldo M."/>
            <person name="Pinzon A."/>
            <person name="Pritchard L."/>
            <person name="Ramsahoye B."/>
            <person name="Ren Q."/>
            <person name="Restrepo S."/>
            <person name="Roy S."/>
            <person name="Sadanandom A."/>
            <person name="Savidor A."/>
            <person name="Schornack S."/>
            <person name="Schwartz D.C."/>
            <person name="Schumann U.D."/>
            <person name="Schwessinger B."/>
            <person name="Seyer L."/>
            <person name="Sharpe T."/>
            <person name="Silvar C."/>
            <person name="Song J."/>
            <person name="Studholme D.J."/>
            <person name="Sykes S."/>
            <person name="Thines M."/>
            <person name="van de Vondervoort P.J."/>
            <person name="Phuntumart V."/>
            <person name="Wawra S."/>
            <person name="Weide R."/>
            <person name="Win J."/>
            <person name="Young C."/>
            <person name="Zhou S."/>
            <person name="Fry W."/>
            <person name="Meyers B.C."/>
            <person name="van West P."/>
            <person name="Ristaino J."/>
            <person name="Govers F."/>
            <person name="Birch P.R."/>
            <person name="Whisson S.C."/>
            <person name="Judelson H.S."/>
            <person name="Nusbaum C."/>
        </authorList>
    </citation>
    <scope>NUCLEOTIDE SEQUENCE [LARGE SCALE GENOMIC DNA]</scope>
    <source>
        <strain evidence="2">T30-4</strain>
    </source>
</reference>
<dbReference type="RefSeq" id="XP_002896717.1">
    <property type="nucleotide sequence ID" value="XM_002896671.1"/>
</dbReference>
<dbReference type="HOGENOM" id="CLU_162329_0_0_1"/>
<dbReference type="VEuPathDB" id="FungiDB:PITG_17398"/>
<dbReference type="OrthoDB" id="113131at2759"/>
<proteinExistence type="predicted"/>